<dbReference type="InterPro" id="IPR000711">
    <property type="entry name" value="ATPase_OSCP/dsu"/>
</dbReference>
<dbReference type="GO" id="GO:0005886">
    <property type="term" value="C:plasma membrane"/>
    <property type="evidence" value="ECO:0007669"/>
    <property type="project" value="UniProtKB-SubCell"/>
</dbReference>
<dbReference type="AlphaFoldDB" id="A0A285CI05"/>
<dbReference type="Pfam" id="PF00213">
    <property type="entry name" value="OSCP"/>
    <property type="match status" value="1"/>
</dbReference>
<evidence type="ECO:0000256" key="5">
    <source>
        <dbReference type="ARBA" id="ARBA00023136"/>
    </source>
</evidence>
<comment type="similarity">
    <text evidence="8">Belongs to the ATPase delta chain family.</text>
</comment>
<dbReference type="PANTHER" id="PTHR11910">
    <property type="entry name" value="ATP SYNTHASE DELTA CHAIN"/>
    <property type="match status" value="1"/>
</dbReference>
<dbReference type="GO" id="GO:0046933">
    <property type="term" value="F:proton-transporting ATP synthase activity, rotational mechanism"/>
    <property type="evidence" value="ECO:0007669"/>
    <property type="project" value="UniProtKB-UniRule"/>
</dbReference>
<keyword evidence="2 8" id="KW-0813">Transport</keyword>
<accession>A0A285CI05</accession>
<dbReference type="NCBIfam" id="NF004403">
    <property type="entry name" value="PRK05758.2-4"/>
    <property type="match status" value="1"/>
</dbReference>
<keyword evidence="8" id="KW-1003">Cell membrane</keyword>
<evidence type="ECO:0000256" key="4">
    <source>
        <dbReference type="ARBA" id="ARBA00023065"/>
    </source>
</evidence>
<dbReference type="PROSITE" id="PS00389">
    <property type="entry name" value="ATPASE_DELTA"/>
    <property type="match status" value="1"/>
</dbReference>
<evidence type="ECO:0000313" key="9">
    <source>
        <dbReference type="EMBL" id="SNX66975.1"/>
    </source>
</evidence>
<dbReference type="HAMAP" id="MF_01416">
    <property type="entry name" value="ATP_synth_delta_bact"/>
    <property type="match status" value="1"/>
</dbReference>
<comment type="subcellular location">
    <subcellularLocation>
        <location evidence="8">Cell membrane</location>
        <topology evidence="8">Peripheral membrane protein</topology>
    </subcellularLocation>
    <subcellularLocation>
        <location evidence="1">Membrane</location>
    </subcellularLocation>
</comment>
<dbReference type="PRINTS" id="PR00125">
    <property type="entry name" value="ATPASEDELTA"/>
</dbReference>
<evidence type="ECO:0000256" key="3">
    <source>
        <dbReference type="ARBA" id="ARBA00022781"/>
    </source>
</evidence>
<dbReference type="OrthoDB" id="9802471at2"/>
<comment type="function">
    <text evidence="8">This protein is part of the stalk that links CF(0) to CF(1). It either transmits conformational changes from CF(0) to CF(1) or is implicated in proton conduction.</text>
</comment>
<keyword evidence="7 8" id="KW-0066">ATP synthesis</keyword>
<dbReference type="Proteomes" id="UP000219546">
    <property type="component" value="Unassembled WGS sequence"/>
</dbReference>
<evidence type="ECO:0000256" key="6">
    <source>
        <dbReference type="ARBA" id="ARBA00023196"/>
    </source>
</evidence>
<dbReference type="InterPro" id="IPR020781">
    <property type="entry name" value="ATPase_OSCP/d_CS"/>
</dbReference>
<keyword evidence="6 8" id="KW-0139">CF(1)</keyword>
<comment type="function">
    <text evidence="8">F(1)F(0) ATP synthase produces ATP from ADP in the presence of a proton or sodium gradient. F-type ATPases consist of two structural domains, F(1) containing the extramembraneous catalytic core and F(0) containing the membrane proton channel, linked together by a central stalk and a peripheral stalk. During catalysis, ATP synthesis in the catalytic domain of F(1) is coupled via a rotary mechanism of the central stalk subunits to proton translocation.</text>
</comment>
<dbReference type="RefSeq" id="WP_097156807.1">
    <property type="nucleotide sequence ID" value="NZ_JBEPMQ010000012.1"/>
</dbReference>
<dbReference type="SUPFAM" id="SSF47928">
    <property type="entry name" value="N-terminal domain of the delta subunit of the F1F0-ATP synthase"/>
    <property type="match status" value="1"/>
</dbReference>
<reference evidence="9 10" key="1">
    <citation type="submission" date="2017-08" db="EMBL/GenBank/DDBJ databases">
        <authorList>
            <person name="de Groot N.N."/>
        </authorList>
    </citation>
    <scope>NUCLEOTIDE SEQUENCE [LARGE SCALE GENOMIC DNA]</scope>
    <source>
        <strain evidence="9 10">JC228</strain>
    </source>
</reference>
<proteinExistence type="inferred from homology"/>
<organism evidence="9 10">
    <name type="scientific">Bacillus oleivorans</name>
    <dbReference type="NCBI Taxonomy" id="1448271"/>
    <lineage>
        <taxon>Bacteria</taxon>
        <taxon>Bacillati</taxon>
        <taxon>Bacillota</taxon>
        <taxon>Bacilli</taxon>
        <taxon>Bacillales</taxon>
        <taxon>Bacillaceae</taxon>
        <taxon>Bacillus</taxon>
    </lineage>
</organism>
<evidence type="ECO:0000256" key="2">
    <source>
        <dbReference type="ARBA" id="ARBA00022448"/>
    </source>
</evidence>
<evidence type="ECO:0000256" key="8">
    <source>
        <dbReference type="HAMAP-Rule" id="MF_01416"/>
    </source>
</evidence>
<dbReference type="EMBL" id="OAOP01000001">
    <property type="protein sequence ID" value="SNX66975.1"/>
    <property type="molecule type" value="Genomic_DNA"/>
</dbReference>
<dbReference type="Gene3D" id="1.10.520.20">
    <property type="entry name" value="N-terminal domain of the delta subunit of the F1F0-ATP synthase"/>
    <property type="match status" value="1"/>
</dbReference>
<evidence type="ECO:0000256" key="7">
    <source>
        <dbReference type="ARBA" id="ARBA00023310"/>
    </source>
</evidence>
<keyword evidence="5 8" id="KW-0472">Membrane</keyword>
<sequence>MSTVSKRYALALFQLAQEQNLVDTIESELRAVKQAIADTPELLGLLNNPKFSVEKKKEFVKEIFSACTPYVQHTIMLLVDRHRENEIANMASDFVALTNEEKGIAEATVQSIRPLTTDEADGISHAFAAKVGKRSLEITNEVNTDLLGGLKIRIGNLIFDGSLQGKLERLKRELIS</sequence>
<evidence type="ECO:0000313" key="10">
    <source>
        <dbReference type="Proteomes" id="UP000219546"/>
    </source>
</evidence>
<gene>
    <name evidence="8" type="primary">atpH</name>
    <name evidence="9" type="ORF">SAMN05877753_101289</name>
</gene>
<protein>
    <recommendedName>
        <fullName evidence="8">ATP synthase subunit delta</fullName>
    </recommendedName>
    <alternativeName>
        <fullName evidence="8">ATP synthase F(1) sector subunit delta</fullName>
    </alternativeName>
    <alternativeName>
        <fullName evidence="8">F-type ATPase subunit delta</fullName>
        <shortName evidence="8">F-ATPase subunit delta</shortName>
    </alternativeName>
</protein>
<dbReference type="GO" id="GO:0045259">
    <property type="term" value="C:proton-transporting ATP synthase complex"/>
    <property type="evidence" value="ECO:0007669"/>
    <property type="project" value="UniProtKB-KW"/>
</dbReference>
<keyword evidence="3 8" id="KW-0375">Hydrogen ion transport</keyword>
<dbReference type="InterPro" id="IPR026015">
    <property type="entry name" value="ATP_synth_OSCP/delta_N_sf"/>
</dbReference>
<dbReference type="NCBIfam" id="TIGR01145">
    <property type="entry name" value="ATP_synt_delta"/>
    <property type="match status" value="1"/>
</dbReference>
<keyword evidence="4 8" id="KW-0406">Ion transport</keyword>
<evidence type="ECO:0000256" key="1">
    <source>
        <dbReference type="ARBA" id="ARBA00004370"/>
    </source>
</evidence>
<keyword evidence="10" id="KW-1185">Reference proteome</keyword>
<name>A0A285CI05_9BACI</name>